<feature type="domain" description="Phospholipid/glycerol acyltransferase" evidence="1">
    <location>
        <begin position="66"/>
        <end position="210"/>
    </location>
</feature>
<proteinExistence type="predicted"/>
<evidence type="ECO:0000313" key="2">
    <source>
        <dbReference type="EMBL" id="VXD23918.1"/>
    </source>
</evidence>
<protein>
    <recommendedName>
        <fullName evidence="1">Phospholipid/glycerol acyltransferase domain-containing protein</fullName>
    </recommendedName>
</protein>
<keyword evidence="3" id="KW-1185">Reference proteome</keyword>
<comment type="caution">
    <text evidence="2">The sequence shown here is derived from an EMBL/GenBank/DDBJ whole genome shotgun (WGS) entry which is preliminary data.</text>
</comment>
<sequence length="449" mass="52022">MANLIKNIQPTLDFIPPHFNPLVLKVCQWGMPFWMKWKTQLVDIQAEQIERLVDLYQQFKSGKVRFLLAFRHPNTDDPYCISQLLWRFVPESAKQQEIVLSNPIHAHFMYDRGIPLWAGNIVSWLFPKLGGTPILRGKVDRLGLRSARDLFINGQFPLAAAPEGATNGHNQNISPLEPGISQLGFWCVEDLKKAERPEEVYLVPIGIQYFYIKDNWEDLEKLIAQLERDCNLPPSSPDLTFASLYSRLIRLGNHLLDIMENFYRQFYYRSIPADETLDFPDRIKRLLDIALTVAEEYFNLKPMGDLSSRCRRLEQAGWDCIYRYDLKANDTWSAVELGLADRVATEASLRMWNMRLVESFVGVTGSYIKENPTFDRFAETTLIVWTMVTRLKGENPQKRPHLGKKRAKLTIGEPISVTKKWSDYQTNRRQAVANLTQDLQTALEQMIEH</sequence>
<dbReference type="RefSeq" id="WP_083621607.1">
    <property type="nucleotide sequence ID" value="NZ_LR735018.1"/>
</dbReference>
<dbReference type="InterPro" id="IPR002123">
    <property type="entry name" value="Plipid/glycerol_acylTrfase"/>
</dbReference>
<reference evidence="2" key="1">
    <citation type="submission" date="2019-10" db="EMBL/GenBank/DDBJ databases">
        <authorList>
            <consortium name="Genoscope - CEA"/>
            <person name="William W."/>
        </authorList>
    </citation>
    <scope>NUCLEOTIDE SEQUENCE [LARGE SCALE GENOMIC DNA]</scope>
    <source>
        <strain evidence="2">BBR_PRJEB10994</strain>
    </source>
</reference>
<name>A0A7Z9C212_9CYAN</name>
<evidence type="ECO:0000259" key="1">
    <source>
        <dbReference type="SMART" id="SM00563"/>
    </source>
</evidence>
<dbReference type="Proteomes" id="UP000182190">
    <property type="component" value="Unassembled WGS sequence"/>
</dbReference>
<evidence type="ECO:0000313" key="3">
    <source>
        <dbReference type="Proteomes" id="UP000182190"/>
    </source>
</evidence>
<accession>A0A7Z9C212</accession>
<dbReference type="SMART" id="SM00563">
    <property type="entry name" value="PlsC"/>
    <property type="match status" value="1"/>
</dbReference>
<dbReference type="GO" id="GO:0016746">
    <property type="term" value="F:acyltransferase activity"/>
    <property type="evidence" value="ECO:0007669"/>
    <property type="project" value="InterPro"/>
</dbReference>
<gene>
    <name evidence="2" type="ORF">PL9631_770071</name>
</gene>
<dbReference type="OrthoDB" id="524611at2"/>
<dbReference type="EMBL" id="CZCS02000220">
    <property type="protein sequence ID" value="VXD23918.1"/>
    <property type="molecule type" value="Genomic_DNA"/>
</dbReference>
<dbReference type="AlphaFoldDB" id="A0A7Z9C212"/>
<organism evidence="2 3">
    <name type="scientific">Planktothrix paucivesiculata PCC 9631</name>
    <dbReference type="NCBI Taxonomy" id="671071"/>
    <lineage>
        <taxon>Bacteria</taxon>
        <taxon>Bacillati</taxon>
        <taxon>Cyanobacteriota</taxon>
        <taxon>Cyanophyceae</taxon>
        <taxon>Oscillatoriophycideae</taxon>
        <taxon>Oscillatoriales</taxon>
        <taxon>Microcoleaceae</taxon>
        <taxon>Planktothrix</taxon>
    </lineage>
</organism>